<dbReference type="InterPro" id="IPR036291">
    <property type="entry name" value="NAD(P)-bd_dom_sf"/>
</dbReference>
<sequence>ENGGPLMKVAVIGAAGWVGRAVLKSFVGRHQVRAFDYNQEAWEVYRHLDGDWEGEKAYGDIADFSAVDSALEGMDGVVNLSAYFGYQEPPEDDLKPFIVNVKGMWNVLESARRRELRRVVQMGSCVVQHPDNRFLSSEVRSKEGNLYGITKRLQEEVCRQYHDAYGQRIIIFRPCSIGDSRLGITRNGEPARGGVSWVCRHDLAEACHLALENNSIDFDIMHTASHPEADKYCNVARSREILGLQYEGQFPSD</sequence>
<proteinExistence type="predicted"/>
<evidence type="ECO:0000313" key="2">
    <source>
        <dbReference type="EMBL" id="SVD97770.1"/>
    </source>
</evidence>
<name>A0A382ZR39_9ZZZZ</name>
<dbReference type="InterPro" id="IPR050177">
    <property type="entry name" value="Lipid_A_modif_metabolic_enz"/>
</dbReference>
<feature type="non-terminal residue" evidence="2">
    <location>
        <position position="1"/>
    </location>
</feature>
<dbReference type="Gene3D" id="3.40.50.720">
    <property type="entry name" value="NAD(P)-binding Rossmann-like Domain"/>
    <property type="match status" value="1"/>
</dbReference>
<dbReference type="EMBL" id="UINC01185855">
    <property type="protein sequence ID" value="SVD97770.1"/>
    <property type="molecule type" value="Genomic_DNA"/>
</dbReference>
<accession>A0A382ZR39</accession>
<dbReference type="Pfam" id="PF01370">
    <property type="entry name" value="Epimerase"/>
    <property type="match status" value="1"/>
</dbReference>
<organism evidence="2">
    <name type="scientific">marine metagenome</name>
    <dbReference type="NCBI Taxonomy" id="408172"/>
    <lineage>
        <taxon>unclassified sequences</taxon>
        <taxon>metagenomes</taxon>
        <taxon>ecological metagenomes</taxon>
    </lineage>
</organism>
<dbReference type="InterPro" id="IPR001509">
    <property type="entry name" value="Epimerase_deHydtase"/>
</dbReference>
<gene>
    <name evidence="2" type="ORF">METZ01_LOCUS450624</name>
</gene>
<feature type="domain" description="NAD-dependent epimerase/dehydratase" evidence="1">
    <location>
        <begin position="9"/>
        <end position="176"/>
    </location>
</feature>
<evidence type="ECO:0000259" key="1">
    <source>
        <dbReference type="Pfam" id="PF01370"/>
    </source>
</evidence>
<dbReference type="PANTHER" id="PTHR43245">
    <property type="entry name" value="BIFUNCTIONAL POLYMYXIN RESISTANCE PROTEIN ARNA"/>
    <property type="match status" value="1"/>
</dbReference>
<dbReference type="AlphaFoldDB" id="A0A382ZR39"/>
<protein>
    <recommendedName>
        <fullName evidence="1">NAD-dependent epimerase/dehydratase domain-containing protein</fullName>
    </recommendedName>
</protein>
<reference evidence="2" key="1">
    <citation type="submission" date="2018-05" db="EMBL/GenBank/DDBJ databases">
        <authorList>
            <person name="Lanie J.A."/>
            <person name="Ng W.-L."/>
            <person name="Kazmierczak K.M."/>
            <person name="Andrzejewski T.M."/>
            <person name="Davidsen T.M."/>
            <person name="Wayne K.J."/>
            <person name="Tettelin H."/>
            <person name="Glass J.I."/>
            <person name="Rusch D."/>
            <person name="Podicherti R."/>
            <person name="Tsui H.-C.T."/>
            <person name="Winkler M.E."/>
        </authorList>
    </citation>
    <scope>NUCLEOTIDE SEQUENCE</scope>
</reference>
<dbReference type="SUPFAM" id="SSF51735">
    <property type="entry name" value="NAD(P)-binding Rossmann-fold domains"/>
    <property type="match status" value="1"/>
</dbReference>